<dbReference type="PANTHER" id="PTHR42735:SF6">
    <property type="entry name" value="SPHINGOSINE-1-PHOSPHATE LYASE 1"/>
    <property type="match status" value="1"/>
</dbReference>
<sequence>MLEEGRSEEELFSFLSLKKGEDSSYHHVLSSMCTIPHPVAARAHQMFLEANLGDPGLFRGTAEIEALLIERIGDLLHHRRAGGYATSGGTESNLQALRIFRKMKASSRPNIVVPESAHFSFEKACDILSLGMRTVPCDDSFRMDADALQEAIDADTCAVVAIAGTTEYGVVDPIAAIADIAHDTGVPLHVDAAFGGFVIPFLKQEIPFDFSLEGVSSIAIDPHKMGMSTIPCGSLLVREPSWFDLLNVETPYLTVKQECTLAGTRSGGAVVGAFAVLEYLGKSGLAAIVRGCMKNTKRLITGMETLGYRRAVTPDLNVATFHADHVPPGWRVSWTRRGHMRTVMMPHVHLSVIEEFLRDIGDNNAQKTD</sequence>
<comment type="cofactor">
    <cofactor evidence="1 6 7">
        <name>pyridoxal 5'-phosphate</name>
        <dbReference type="ChEBI" id="CHEBI:597326"/>
    </cofactor>
</comment>
<dbReference type="InterPro" id="IPR050477">
    <property type="entry name" value="GrpII_AminoAcid_Decarb"/>
</dbReference>
<dbReference type="EC" id="4.1.1.25" evidence="6"/>
<dbReference type="Pfam" id="PF00282">
    <property type="entry name" value="Pyridoxal_deC"/>
    <property type="match status" value="1"/>
</dbReference>
<accession>A0A483CNG3</accession>
<dbReference type="GO" id="GO:0004837">
    <property type="term" value="F:tyrosine decarboxylase activity"/>
    <property type="evidence" value="ECO:0007669"/>
    <property type="project" value="UniProtKB-UniRule"/>
</dbReference>
<dbReference type="InterPro" id="IPR015424">
    <property type="entry name" value="PyrdxlP-dep_Trfase"/>
</dbReference>
<dbReference type="Proteomes" id="UP000292580">
    <property type="component" value="Unassembled WGS sequence"/>
</dbReference>
<dbReference type="GO" id="GO:0030170">
    <property type="term" value="F:pyridoxal phosphate binding"/>
    <property type="evidence" value="ECO:0007669"/>
    <property type="project" value="UniProtKB-UniRule"/>
</dbReference>
<dbReference type="InterPro" id="IPR002129">
    <property type="entry name" value="PyrdxlP-dep_de-COase"/>
</dbReference>
<comment type="catalytic activity">
    <reaction evidence="6">
        <text>L-tyrosine + H(+) = tyramine + CO2</text>
        <dbReference type="Rhea" id="RHEA:14345"/>
        <dbReference type="ChEBI" id="CHEBI:15378"/>
        <dbReference type="ChEBI" id="CHEBI:16526"/>
        <dbReference type="ChEBI" id="CHEBI:58315"/>
        <dbReference type="ChEBI" id="CHEBI:327995"/>
        <dbReference type="EC" id="4.1.1.25"/>
    </reaction>
</comment>
<dbReference type="Gene3D" id="3.90.1150.10">
    <property type="entry name" value="Aspartate Aminotransferase, domain 1"/>
    <property type="match status" value="1"/>
</dbReference>
<dbReference type="InterPro" id="IPR020931">
    <property type="entry name" value="MfnA"/>
</dbReference>
<dbReference type="HAMAP" id="MF_01610">
    <property type="entry name" value="MfnA_decarbox"/>
    <property type="match status" value="1"/>
</dbReference>
<feature type="modified residue" description="N6-(pyridoxal phosphate)lysine" evidence="6 7">
    <location>
        <position position="224"/>
    </location>
</feature>
<evidence type="ECO:0000256" key="5">
    <source>
        <dbReference type="ARBA" id="ARBA00038302"/>
    </source>
</evidence>
<evidence type="ECO:0000256" key="3">
    <source>
        <dbReference type="ARBA" id="ARBA00022898"/>
    </source>
</evidence>
<dbReference type="GO" id="GO:0004068">
    <property type="term" value="F:aspartate 1-decarboxylase activity"/>
    <property type="evidence" value="ECO:0007669"/>
    <property type="project" value="UniProtKB-UniRule"/>
</dbReference>
<evidence type="ECO:0000256" key="7">
    <source>
        <dbReference type="PIRSR" id="PIRSR602129-50"/>
    </source>
</evidence>
<proteinExistence type="inferred from homology"/>
<dbReference type="InterPro" id="IPR015422">
    <property type="entry name" value="PyrdxlP-dep_Trfase_small"/>
</dbReference>
<comment type="pathway">
    <text evidence="6">Cofactor biosynthesis; methanofuran biosynthesis.</text>
</comment>
<comment type="function">
    <text evidence="6">Catalyzes the decarboxylation of L-tyrosine to produce tyramine for methanofuran biosynthesis. Can also catalyze the decarboxylation of L-aspartate to produce beta-alanine for coenzyme A (CoA) biosynthesis.</text>
</comment>
<name>A0A483CNG3_9EURY</name>
<dbReference type="NCBIfam" id="TIGR03812">
    <property type="entry name" value="tyr_de_CO2_Arch"/>
    <property type="match status" value="1"/>
</dbReference>
<comment type="similarity">
    <text evidence="5">Belongs to the group II decarboxylase family. Sphingosine-1-phosphate lyase subfamily.</text>
</comment>
<dbReference type="PROSITE" id="PS00392">
    <property type="entry name" value="DDC_GAD_HDC_YDC"/>
    <property type="match status" value="1"/>
</dbReference>
<dbReference type="PANTHER" id="PTHR42735">
    <property type="match status" value="1"/>
</dbReference>
<dbReference type="EMBL" id="PGCL01000005">
    <property type="protein sequence ID" value="TAJ43542.1"/>
    <property type="molecule type" value="Genomic_DNA"/>
</dbReference>
<gene>
    <name evidence="6" type="primary">mfnA</name>
    <name evidence="8" type="ORF">CUJ86_10435</name>
</gene>
<dbReference type="SUPFAM" id="SSF53383">
    <property type="entry name" value="PLP-dependent transferases"/>
    <property type="match status" value="1"/>
</dbReference>
<evidence type="ECO:0000313" key="8">
    <source>
        <dbReference type="EMBL" id="TAJ43542.1"/>
    </source>
</evidence>
<comment type="similarity">
    <text evidence="6">Belongs to the group II decarboxylase family. MfnA subfamily.</text>
</comment>
<dbReference type="InterPro" id="IPR015421">
    <property type="entry name" value="PyrdxlP-dep_Trfase_major"/>
</dbReference>
<dbReference type="UniPathway" id="UPA00080"/>
<keyword evidence="2 6" id="KW-0210">Decarboxylase</keyword>
<dbReference type="GO" id="GO:0015937">
    <property type="term" value="P:coenzyme A biosynthetic process"/>
    <property type="evidence" value="ECO:0007669"/>
    <property type="project" value="UniProtKB-UniRule"/>
</dbReference>
<comment type="catalytic activity">
    <reaction evidence="6">
        <text>L-aspartate + H(+) = beta-alanine + CO2</text>
        <dbReference type="Rhea" id="RHEA:19497"/>
        <dbReference type="ChEBI" id="CHEBI:15378"/>
        <dbReference type="ChEBI" id="CHEBI:16526"/>
        <dbReference type="ChEBI" id="CHEBI:29991"/>
        <dbReference type="ChEBI" id="CHEBI:57966"/>
        <dbReference type="EC" id="4.1.1.11"/>
    </reaction>
</comment>
<keyword evidence="3 6" id="KW-0663">Pyridoxal phosphate</keyword>
<organism evidence="8 9">
    <name type="scientific">Methanofollis fontis</name>
    <dbReference type="NCBI Taxonomy" id="2052832"/>
    <lineage>
        <taxon>Archaea</taxon>
        <taxon>Methanobacteriati</taxon>
        <taxon>Methanobacteriota</taxon>
        <taxon>Stenosarchaea group</taxon>
        <taxon>Methanomicrobia</taxon>
        <taxon>Methanomicrobiales</taxon>
        <taxon>Methanomicrobiaceae</taxon>
        <taxon>Methanofollis</taxon>
    </lineage>
</organism>
<dbReference type="InterPro" id="IPR021115">
    <property type="entry name" value="Pyridoxal-P_BS"/>
</dbReference>
<dbReference type="RefSeq" id="WP_130647520.1">
    <property type="nucleotide sequence ID" value="NZ_PGCL01000005.1"/>
</dbReference>
<dbReference type="EC" id="4.1.1.11" evidence="6"/>
<protein>
    <recommendedName>
        <fullName evidence="6">Probable L-tyrosine/L-aspartate decarboxylase</fullName>
        <shortName evidence="6">TDC/ADC</shortName>
        <ecNumber evidence="6">4.1.1.11</ecNumber>
        <ecNumber evidence="6">4.1.1.25</ecNumber>
    </recommendedName>
</protein>
<dbReference type="AlphaFoldDB" id="A0A483CNG3"/>
<evidence type="ECO:0000256" key="6">
    <source>
        <dbReference type="HAMAP-Rule" id="MF_01610"/>
    </source>
</evidence>
<keyword evidence="4 6" id="KW-0456">Lyase</keyword>
<evidence type="ECO:0000256" key="1">
    <source>
        <dbReference type="ARBA" id="ARBA00001933"/>
    </source>
</evidence>
<comment type="caution">
    <text evidence="8">The sequence shown here is derived from an EMBL/GenBank/DDBJ whole genome shotgun (WGS) entry which is preliminary data.</text>
</comment>
<dbReference type="GO" id="GO:0019752">
    <property type="term" value="P:carboxylic acid metabolic process"/>
    <property type="evidence" value="ECO:0007669"/>
    <property type="project" value="InterPro"/>
</dbReference>
<keyword evidence="9" id="KW-1185">Reference proteome</keyword>
<evidence type="ECO:0000256" key="2">
    <source>
        <dbReference type="ARBA" id="ARBA00022793"/>
    </source>
</evidence>
<comment type="pathway">
    <text evidence="6">Cofactor biosynthesis; coenzyme A biosynthesis.</text>
</comment>
<dbReference type="GO" id="GO:2001120">
    <property type="term" value="P:methanofuran biosynthetic process"/>
    <property type="evidence" value="ECO:0007669"/>
    <property type="project" value="UniProtKB-UniRule"/>
</dbReference>
<evidence type="ECO:0000256" key="4">
    <source>
        <dbReference type="ARBA" id="ARBA00023239"/>
    </source>
</evidence>
<dbReference type="Gene3D" id="3.40.640.10">
    <property type="entry name" value="Type I PLP-dependent aspartate aminotransferase-like (Major domain)"/>
    <property type="match status" value="1"/>
</dbReference>
<evidence type="ECO:0000313" key="9">
    <source>
        <dbReference type="Proteomes" id="UP000292580"/>
    </source>
</evidence>
<dbReference type="UniPathway" id="UPA00241"/>
<dbReference type="OrthoDB" id="56891at2157"/>
<reference evidence="8 9" key="1">
    <citation type="submission" date="2017-11" db="EMBL/GenBank/DDBJ databases">
        <title>Isolation and Characterization of Methanofollis Species from Methane Seep Offshore SW Taiwan.</title>
        <authorList>
            <person name="Teng N.-H."/>
            <person name="Lai M.-C."/>
            <person name="Chen S.-C."/>
        </authorList>
    </citation>
    <scope>NUCLEOTIDE SEQUENCE [LARGE SCALE GENOMIC DNA]</scope>
    <source>
        <strain evidence="8 9">FWC-SCC2</strain>
    </source>
</reference>